<dbReference type="GO" id="GO:0005524">
    <property type="term" value="F:ATP binding"/>
    <property type="evidence" value="ECO:0007669"/>
    <property type="project" value="UniProtKB-KW"/>
</dbReference>
<evidence type="ECO:0000256" key="6">
    <source>
        <dbReference type="ARBA" id="ARBA00022840"/>
    </source>
</evidence>
<feature type="domain" description="Glutamine amidotransferase type-2" evidence="11">
    <location>
        <begin position="2"/>
        <end position="191"/>
    </location>
</feature>
<dbReference type="InterPro" id="IPR006426">
    <property type="entry name" value="Asn_synth_AEB"/>
</dbReference>
<evidence type="ECO:0000256" key="1">
    <source>
        <dbReference type="ARBA" id="ARBA00005187"/>
    </source>
</evidence>
<name>A0A6C0B5F4_9ZZZZ</name>
<comment type="catalytic activity">
    <reaction evidence="10">
        <text>L-aspartate + L-glutamine + ATP + H2O = L-asparagine + L-glutamate + AMP + diphosphate + H(+)</text>
        <dbReference type="Rhea" id="RHEA:12228"/>
        <dbReference type="ChEBI" id="CHEBI:15377"/>
        <dbReference type="ChEBI" id="CHEBI:15378"/>
        <dbReference type="ChEBI" id="CHEBI:29985"/>
        <dbReference type="ChEBI" id="CHEBI:29991"/>
        <dbReference type="ChEBI" id="CHEBI:30616"/>
        <dbReference type="ChEBI" id="CHEBI:33019"/>
        <dbReference type="ChEBI" id="CHEBI:58048"/>
        <dbReference type="ChEBI" id="CHEBI:58359"/>
        <dbReference type="ChEBI" id="CHEBI:456215"/>
        <dbReference type="EC" id="6.3.5.4"/>
    </reaction>
</comment>
<accession>A0A6C0B5F4</accession>
<evidence type="ECO:0000256" key="2">
    <source>
        <dbReference type="ARBA" id="ARBA00012737"/>
    </source>
</evidence>
<dbReference type="GO" id="GO:0005829">
    <property type="term" value="C:cytosol"/>
    <property type="evidence" value="ECO:0007669"/>
    <property type="project" value="TreeGrafter"/>
</dbReference>
<evidence type="ECO:0000256" key="7">
    <source>
        <dbReference type="ARBA" id="ARBA00022888"/>
    </source>
</evidence>
<dbReference type="InterPro" id="IPR050795">
    <property type="entry name" value="Asn_Synthetase"/>
</dbReference>
<dbReference type="InterPro" id="IPR014729">
    <property type="entry name" value="Rossmann-like_a/b/a_fold"/>
</dbReference>
<keyword evidence="4" id="KW-0028">Amino-acid biosynthesis</keyword>
<dbReference type="CDD" id="cd01991">
    <property type="entry name" value="Asn_synthase_B_C"/>
    <property type="match status" value="1"/>
</dbReference>
<dbReference type="InterPro" id="IPR033738">
    <property type="entry name" value="AsnB_N"/>
</dbReference>
<dbReference type="NCBIfam" id="TIGR01536">
    <property type="entry name" value="asn_synth_AEB"/>
    <property type="match status" value="1"/>
</dbReference>
<evidence type="ECO:0000256" key="3">
    <source>
        <dbReference type="ARBA" id="ARBA00022598"/>
    </source>
</evidence>
<dbReference type="GO" id="GO:0006529">
    <property type="term" value="P:asparagine biosynthetic process"/>
    <property type="evidence" value="ECO:0007669"/>
    <property type="project" value="UniProtKB-KW"/>
</dbReference>
<dbReference type="EMBL" id="MN739062">
    <property type="protein sequence ID" value="QHS86789.1"/>
    <property type="molecule type" value="Genomic_DNA"/>
</dbReference>
<dbReference type="InterPro" id="IPR017932">
    <property type="entry name" value="GATase_2_dom"/>
</dbReference>
<evidence type="ECO:0000313" key="12">
    <source>
        <dbReference type="EMBL" id="QHS86789.1"/>
    </source>
</evidence>
<evidence type="ECO:0000256" key="10">
    <source>
        <dbReference type="ARBA" id="ARBA00048741"/>
    </source>
</evidence>
<dbReference type="Gene3D" id="3.40.50.620">
    <property type="entry name" value="HUPs"/>
    <property type="match status" value="1"/>
</dbReference>
<dbReference type="CDD" id="cd00712">
    <property type="entry name" value="AsnB"/>
    <property type="match status" value="1"/>
</dbReference>
<dbReference type="SUPFAM" id="SSF52402">
    <property type="entry name" value="Adenine nucleotide alpha hydrolases-like"/>
    <property type="match status" value="1"/>
</dbReference>
<keyword evidence="7" id="KW-0061">Asparagine biosynthesis</keyword>
<dbReference type="AlphaFoldDB" id="A0A6C0B5F4"/>
<evidence type="ECO:0000256" key="9">
    <source>
        <dbReference type="ARBA" id="ARBA00030234"/>
    </source>
</evidence>
<dbReference type="Pfam" id="PF00733">
    <property type="entry name" value="Asn_synthase"/>
    <property type="match status" value="1"/>
</dbReference>
<keyword evidence="5" id="KW-0547">Nucleotide-binding</keyword>
<dbReference type="InterPro" id="IPR001962">
    <property type="entry name" value="Asn_synthase"/>
</dbReference>
<dbReference type="SUPFAM" id="SSF56235">
    <property type="entry name" value="N-terminal nucleophile aminohydrolases (Ntn hydrolases)"/>
    <property type="match status" value="1"/>
</dbReference>
<evidence type="ECO:0000256" key="4">
    <source>
        <dbReference type="ARBA" id="ARBA00022605"/>
    </source>
</evidence>
<evidence type="ECO:0000256" key="8">
    <source>
        <dbReference type="ARBA" id="ARBA00022962"/>
    </source>
</evidence>
<organism evidence="12">
    <name type="scientific">viral metagenome</name>
    <dbReference type="NCBI Taxonomy" id="1070528"/>
    <lineage>
        <taxon>unclassified sequences</taxon>
        <taxon>metagenomes</taxon>
        <taxon>organismal metagenomes</taxon>
    </lineage>
</organism>
<dbReference type="PANTHER" id="PTHR11772">
    <property type="entry name" value="ASPARAGINE SYNTHETASE"/>
    <property type="match status" value="1"/>
</dbReference>
<evidence type="ECO:0000256" key="5">
    <source>
        <dbReference type="ARBA" id="ARBA00022741"/>
    </source>
</evidence>
<protein>
    <recommendedName>
        <fullName evidence="2">asparagine synthase (glutamine-hydrolyzing)</fullName>
        <ecNumber evidence="2">6.3.5.4</ecNumber>
    </recommendedName>
    <alternativeName>
        <fullName evidence="9">Glutamine-dependent asparagine synthetase</fullName>
    </alternativeName>
</protein>
<dbReference type="GO" id="GO:0004066">
    <property type="term" value="F:asparagine synthase (glutamine-hydrolyzing) activity"/>
    <property type="evidence" value="ECO:0007669"/>
    <property type="project" value="UniProtKB-EC"/>
</dbReference>
<evidence type="ECO:0000259" key="11">
    <source>
        <dbReference type="PROSITE" id="PS51278"/>
    </source>
</evidence>
<reference evidence="12" key="1">
    <citation type="journal article" date="2020" name="Nature">
        <title>Giant virus diversity and host interactions through global metagenomics.</title>
        <authorList>
            <person name="Schulz F."/>
            <person name="Roux S."/>
            <person name="Paez-Espino D."/>
            <person name="Jungbluth S."/>
            <person name="Walsh D.A."/>
            <person name="Denef V.J."/>
            <person name="McMahon K.D."/>
            <person name="Konstantinidis K.T."/>
            <person name="Eloe-Fadrosh E.A."/>
            <person name="Kyrpides N.C."/>
            <person name="Woyke T."/>
        </authorList>
    </citation>
    <scope>NUCLEOTIDE SEQUENCE</scope>
    <source>
        <strain evidence="12">GVMAG-M-3300009422-16</strain>
    </source>
</reference>
<proteinExistence type="predicted"/>
<keyword evidence="6" id="KW-0067">ATP-binding</keyword>
<comment type="pathway">
    <text evidence="1">Amino-acid biosynthesis; L-asparagine biosynthesis; L-asparagine from L-aspartate (L-Gln route): step 1/1.</text>
</comment>
<keyword evidence="8" id="KW-0315">Glutamine amidotransferase</keyword>
<dbReference type="PIRSF" id="PIRSF001589">
    <property type="entry name" value="Asn_synthetase_glu-h"/>
    <property type="match status" value="1"/>
</dbReference>
<dbReference type="Pfam" id="PF13537">
    <property type="entry name" value="GATase_7"/>
    <property type="match status" value="1"/>
</dbReference>
<sequence>MCGIFGFIDDASLSTEQLNLLKTFAMKCQHRGPDNTQEKLINNNIYLVFHRLMINDISERGNQPISHPSDNSLTLICNGEIYNYKELAEDNDFKMKSSSDCEIILHMYKKYGIEHTVKNLDGVFAFILVDETLNRVWAARDPIGVRSMFIGETETSTCVASELKSITNSKISLVNNIRQFPPGHYCDLMEHQGKTFVKYYEYSYPTNLDTDPDVIMSNIKRLLIKATGKRLLSERKIGCLLSGGLDSSLIAGILCEFYEPSELSTFSIGLEGSVDLKYARIVADYLGTDHHEVIVTEEEMLNTLEEDIQMIESYDTTTVRASTPMYILSKYIRDNTDVVVIFSGEGSDESSGSYMYFHNAPDATEFKKETVRLMEDLCYFDVLRCDKSTAGAGLEVRVPFLDKEFLQYYLSIKPELKMPKTFKIEKYLLRKAFESAAIIPTEVLWRKKEGMSDGVSSEKKAWFEIIQNKVSKHISDREFSILSGKYSHCIPQIKESLYYREVFCENYENCDTTIPYYWLPKWSGDITEPSARVLNCYDNEAEK</sequence>
<dbReference type="PROSITE" id="PS51278">
    <property type="entry name" value="GATASE_TYPE_2"/>
    <property type="match status" value="1"/>
</dbReference>
<dbReference type="PANTHER" id="PTHR11772:SF23">
    <property type="entry name" value="ASPARAGINE SYNTHETASE [GLUTAMINE-HYDROLYZING]"/>
    <property type="match status" value="1"/>
</dbReference>
<dbReference type="Gene3D" id="3.60.20.10">
    <property type="entry name" value="Glutamine Phosphoribosylpyrophosphate, subunit 1, domain 1"/>
    <property type="match status" value="1"/>
</dbReference>
<keyword evidence="3" id="KW-0436">Ligase</keyword>
<dbReference type="EC" id="6.3.5.4" evidence="2"/>
<dbReference type="InterPro" id="IPR029055">
    <property type="entry name" value="Ntn_hydrolases_N"/>
</dbReference>